<dbReference type="EMBL" id="MNAD01000199">
    <property type="protein sequence ID" value="OJT15079.1"/>
    <property type="molecule type" value="Genomic_DNA"/>
</dbReference>
<proteinExistence type="predicted"/>
<feature type="region of interest" description="Disordered" evidence="1">
    <location>
        <begin position="1"/>
        <end position="23"/>
    </location>
</feature>
<dbReference type="Proteomes" id="UP000184267">
    <property type="component" value="Unassembled WGS sequence"/>
</dbReference>
<protein>
    <submittedName>
        <fullName evidence="2">Uncharacterized protein</fullName>
    </submittedName>
</protein>
<name>A0A1M2W5E1_TRAPU</name>
<evidence type="ECO:0000313" key="3">
    <source>
        <dbReference type="Proteomes" id="UP000184267"/>
    </source>
</evidence>
<reference evidence="2 3" key="1">
    <citation type="submission" date="2016-10" db="EMBL/GenBank/DDBJ databases">
        <title>Genome sequence of the basidiomycete white-rot fungus Trametes pubescens.</title>
        <authorList>
            <person name="Makela M.R."/>
            <person name="Granchi Z."/>
            <person name="Peng M."/>
            <person name="De Vries R.P."/>
            <person name="Grigoriev I."/>
            <person name="Riley R."/>
            <person name="Hilden K."/>
        </authorList>
    </citation>
    <scope>NUCLEOTIDE SEQUENCE [LARGE SCALE GENOMIC DNA]</scope>
    <source>
        <strain evidence="2 3">FBCC735</strain>
    </source>
</reference>
<dbReference type="OrthoDB" id="10420361at2759"/>
<sequence length="67" mass="6909">MATPALFPVPGARHADSTHGRRLPSRLEDAVGAAYVTRLPSRSSTIGSPGFGTRQSTVAMPSTAACL</sequence>
<evidence type="ECO:0000256" key="1">
    <source>
        <dbReference type="SAM" id="MobiDB-lite"/>
    </source>
</evidence>
<keyword evidence="3" id="KW-1185">Reference proteome</keyword>
<organism evidence="2 3">
    <name type="scientific">Trametes pubescens</name>
    <name type="common">White-rot fungus</name>
    <dbReference type="NCBI Taxonomy" id="154538"/>
    <lineage>
        <taxon>Eukaryota</taxon>
        <taxon>Fungi</taxon>
        <taxon>Dikarya</taxon>
        <taxon>Basidiomycota</taxon>
        <taxon>Agaricomycotina</taxon>
        <taxon>Agaricomycetes</taxon>
        <taxon>Polyporales</taxon>
        <taxon>Polyporaceae</taxon>
        <taxon>Trametes</taxon>
    </lineage>
</organism>
<feature type="compositionally biased region" description="Basic and acidic residues" evidence="1">
    <location>
        <begin position="13"/>
        <end position="23"/>
    </location>
</feature>
<comment type="caution">
    <text evidence="2">The sequence shown here is derived from an EMBL/GenBank/DDBJ whole genome shotgun (WGS) entry which is preliminary data.</text>
</comment>
<dbReference type="AlphaFoldDB" id="A0A1M2W5E1"/>
<accession>A0A1M2W5E1</accession>
<gene>
    <name evidence="2" type="ORF">TRAPUB_8336</name>
</gene>
<evidence type="ECO:0000313" key="2">
    <source>
        <dbReference type="EMBL" id="OJT15079.1"/>
    </source>
</evidence>